<protein>
    <submittedName>
        <fullName evidence="5">AraC family transcriptional regulator</fullName>
    </submittedName>
</protein>
<name>A0ABW0LXD8_9BACL</name>
<dbReference type="PANTHER" id="PTHR43280">
    <property type="entry name" value="ARAC-FAMILY TRANSCRIPTIONAL REGULATOR"/>
    <property type="match status" value="1"/>
</dbReference>
<dbReference type="Pfam" id="PF12833">
    <property type="entry name" value="HTH_18"/>
    <property type="match status" value="1"/>
</dbReference>
<accession>A0ABW0LXD8</accession>
<organism evidence="5 6">
    <name type="scientific">Cohnella suwonensis</name>
    <dbReference type="NCBI Taxonomy" id="696072"/>
    <lineage>
        <taxon>Bacteria</taxon>
        <taxon>Bacillati</taxon>
        <taxon>Bacillota</taxon>
        <taxon>Bacilli</taxon>
        <taxon>Bacillales</taxon>
        <taxon>Paenibacillaceae</taxon>
        <taxon>Cohnella</taxon>
    </lineage>
</organism>
<dbReference type="InterPro" id="IPR009057">
    <property type="entry name" value="Homeodomain-like_sf"/>
</dbReference>
<dbReference type="Gene3D" id="2.60.120.10">
    <property type="entry name" value="Jelly Rolls"/>
    <property type="match status" value="1"/>
</dbReference>
<comment type="caution">
    <text evidence="5">The sequence shown here is derived from an EMBL/GenBank/DDBJ whole genome shotgun (WGS) entry which is preliminary data.</text>
</comment>
<evidence type="ECO:0000256" key="3">
    <source>
        <dbReference type="ARBA" id="ARBA00023163"/>
    </source>
</evidence>
<evidence type="ECO:0000256" key="2">
    <source>
        <dbReference type="ARBA" id="ARBA00023125"/>
    </source>
</evidence>
<keyword evidence="6" id="KW-1185">Reference proteome</keyword>
<keyword evidence="2" id="KW-0238">DNA-binding</keyword>
<dbReference type="SMART" id="SM00342">
    <property type="entry name" value="HTH_ARAC"/>
    <property type="match status" value="1"/>
</dbReference>
<reference evidence="6" key="1">
    <citation type="journal article" date="2019" name="Int. J. Syst. Evol. Microbiol.">
        <title>The Global Catalogue of Microorganisms (GCM) 10K type strain sequencing project: providing services to taxonomists for standard genome sequencing and annotation.</title>
        <authorList>
            <consortium name="The Broad Institute Genomics Platform"/>
            <consortium name="The Broad Institute Genome Sequencing Center for Infectious Disease"/>
            <person name="Wu L."/>
            <person name="Ma J."/>
        </authorList>
    </citation>
    <scope>NUCLEOTIDE SEQUENCE [LARGE SCALE GENOMIC DNA]</scope>
    <source>
        <strain evidence="6">CCUG 57113</strain>
    </source>
</reference>
<dbReference type="SUPFAM" id="SSF51215">
    <property type="entry name" value="Regulatory protein AraC"/>
    <property type="match status" value="1"/>
</dbReference>
<dbReference type="RefSeq" id="WP_209749730.1">
    <property type="nucleotide sequence ID" value="NZ_JBHSMH010000066.1"/>
</dbReference>
<dbReference type="PROSITE" id="PS01124">
    <property type="entry name" value="HTH_ARAC_FAMILY_2"/>
    <property type="match status" value="1"/>
</dbReference>
<dbReference type="SUPFAM" id="SSF46689">
    <property type="entry name" value="Homeodomain-like"/>
    <property type="match status" value="2"/>
</dbReference>
<keyword evidence="1" id="KW-0805">Transcription regulation</keyword>
<evidence type="ECO:0000313" key="6">
    <source>
        <dbReference type="Proteomes" id="UP001596105"/>
    </source>
</evidence>
<dbReference type="InterPro" id="IPR014710">
    <property type="entry name" value="RmlC-like_jellyroll"/>
</dbReference>
<dbReference type="InterPro" id="IPR003313">
    <property type="entry name" value="AraC-bd"/>
</dbReference>
<dbReference type="InterPro" id="IPR020449">
    <property type="entry name" value="Tscrpt_reg_AraC-type_HTH"/>
</dbReference>
<dbReference type="PRINTS" id="PR00032">
    <property type="entry name" value="HTHARAC"/>
</dbReference>
<dbReference type="InterPro" id="IPR018060">
    <property type="entry name" value="HTH_AraC"/>
</dbReference>
<dbReference type="Pfam" id="PF02311">
    <property type="entry name" value="AraC_binding"/>
    <property type="match status" value="1"/>
</dbReference>
<dbReference type="InterPro" id="IPR037923">
    <property type="entry name" value="HTH-like"/>
</dbReference>
<dbReference type="Proteomes" id="UP001596105">
    <property type="component" value="Unassembled WGS sequence"/>
</dbReference>
<evidence type="ECO:0000259" key="4">
    <source>
        <dbReference type="PROSITE" id="PS01124"/>
    </source>
</evidence>
<dbReference type="InterPro" id="IPR018062">
    <property type="entry name" value="HTH_AraC-typ_CS"/>
</dbReference>
<gene>
    <name evidence="5" type="ORF">ACFPPD_17520</name>
</gene>
<evidence type="ECO:0000256" key="1">
    <source>
        <dbReference type="ARBA" id="ARBA00023015"/>
    </source>
</evidence>
<dbReference type="Gene3D" id="1.10.10.60">
    <property type="entry name" value="Homeodomain-like"/>
    <property type="match status" value="2"/>
</dbReference>
<evidence type="ECO:0000313" key="5">
    <source>
        <dbReference type="EMBL" id="MFC5470495.1"/>
    </source>
</evidence>
<dbReference type="EMBL" id="JBHSMH010000066">
    <property type="protein sequence ID" value="MFC5470495.1"/>
    <property type="molecule type" value="Genomic_DNA"/>
</dbReference>
<dbReference type="PANTHER" id="PTHR43280:SF2">
    <property type="entry name" value="HTH-TYPE TRANSCRIPTIONAL REGULATOR EXSA"/>
    <property type="match status" value="1"/>
</dbReference>
<sequence>MSPFRKPFFLDPLFPFDIVHRGLKTLNSELPDHLHDLFELVYVHEGNGTFFIDNSFYEKRKGDLFLIPGNTIHRAFPDAESPIVSTAVFFAPAFVQSGTLDDGYAPLRCFDTARKKKQYRIELPEALERKCRETLDEIADELANKDAGYRQAARIHLQRLLLEINRLGIARENDGGDIRVGPKWLLDALMSIDEDPAQSGGLAGLAATACVSPHHFSRTFKQLTGMNVTDYVNAKRLVRAKELLLTTDDNVESIAYSCGFQGMPYFYRAFKKLTGLSPRAYRTQERT</sequence>
<keyword evidence="3" id="KW-0804">Transcription</keyword>
<proteinExistence type="predicted"/>
<feature type="domain" description="HTH araC/xylS-type" evidence="4">
    <location>
        <begin position="186"/>
        <end position="284"/>
    </location>
</feature>
<dbReference type="PROSITE" id="PS00041">
    <property type="entry name" value="HTH_ARAC_FAMILY_1"/>
    <property type="match status" value="1"/>
</dbReference>